<organism evidence="1 2">
    <name type="scientific">Candidula unifasciata</name>
    <dbReference type="NCBI Taxonomy" id="100452"/>
    <lineage>
        <taxon>Eukaryota</taxon>
        <taxon>Metazoa</taxon>
        <taxon>Spiralia</taxon>
        <taxon>Lophotrochozoa</taxon>
        <taxon>Mollusca</taxon>
        <taxon>Gastropoda</taxon>
        <taxon>Heterobranchia</taxon>
        <taxon>Euthyneura</taxon>
        <taxon>Panpulmonata</taxon>
        <taxon>Eupulmonata</taxon>
        <taxon>Stylommatophora</taxon>
        <taxon>Helicina</taxon>
        <taxon>Helicoidea</taxon>
        <taxon>Geomitridae</taxon>
        <taxon>Candidula</taxon>
    </lineage>
</organism>
<gene>
    <name evidence="1" type="ORF">CUNI_LOCUS4753</name>
</gene>
<name>A0A8S3YUB7_9EUPU</name>
<dbReference type="OrthoDB" id="6147673at2759"/>
<dbReference type="AlphaFoldDB" id="A0A8S3YUB7"/>
<accession>A0A8S3YUB7</accession>
<keyword evidence="2" id="KW-1185">Reference proteome</keyword>
<sequence length="89" mass="9665">CDSGFRLLNGETASTCDINGVANITMMDGALAICNAVYATATVDGDYKETFITASMCKTFIESQNDTIFDIQIGKQRYPVIPPLFTLVE</sequence>
<protein>
    <submittedName>
        <fullName evidence="1">Uncharacterized protein</fullName>
    </submittedName>
</protein>
<reference evidence="1" key="1">
    <citation type="submission" date="2021-04" db="EMBL/GenBank/DDBJ databases">
        <authorList>
            <consortium name="Molecular Ecology Group"/>
        </authorList>
    </citation>
    <scope>NUCLEOTIDE SEQUENCE</scope>
</reference>
<dbReference type="EMBL" id="CAJHNH020000668">
    <property type="protein sequence ID" value="CAG5119195.1"/>
    <property type="molecule type" value="Genomic_DNA"/>
</dbReference>
<feature type="non-terminal residue" evidence="1">
    <location>
        <position position="1"/>
    </location>
</feature>
<comment type="caution">
    <text evidence="1">The sequence shown here is derived from an EMBL/GenBank/DDBJ whole genome shotgun (WGS) entry which is preliminary data.</text>
</comment>
<dbReference type="Proteomes" id="UP000678393">
    <property type="component" value="Unassembled WGS sequence"/>
</dbReference>
<evidence type="ECO:0000313" key="1">
    <source>
        <dbReference type="EMBL" id="CAG5119195.1"/>
    </source>
</evidence>
<proteinExistence type="predicted"/>
<evidence type="ECO:0000313" key="2">
    <source>
        <dbReference type="Proteomes" id="UP000678393"/>
    </source>
</evidence>
<feature type="non-terminal residue" evidence="1">
    <location>
        <position position="89"/>
    </location>
</feature>